<evidence type="ECO:0000313" key="1">
    <source>
        <dbReference type="EMBL" id="RAH70843.1"/>
    </source>
</evidence>
<sequence>MSLGGSIGRYEKCSLDRETIRRESWPKQSKLEVGIFIRARTFIALPTCHHHHNQSIEKTDNIGKEKTNDCGSI</sequence>
<gene>
    <name evidence="1" type="ORF">BO66DRAFT_73395</name>
</gene>
<proteinExistence type="predicted"/>
<organism evidence="1 2">
    <name type="scientific">Aspergillus aculeatinus CBS 121060</name>
    <dbReference type="NCBI Taxonomy" id="1448322"/>
    <lineage>
        <taxon>Eukaryota</taxon>
        <taxon>Fungi</taxon>
        <taxon>Dikarya</taxon>
        <taxon>Ascomycota</taxon>
        <taxon>Pezizomycotina</taxon>
        <taxon>Eurotiomycetes</taxon>
        <taxon>Eurotiomycetidae</taxon>
        <taxon>Eurotiales</taxon>
        <taxon>Aspergillaceae</taxon>
        <taxon>Aspergillus</taxon>
        <taxon>Aspergillus subgen. Circumdati</taxon>
    </lineage>
</organism>
<protein>
    <submittedName>
        <fullName evidence="1">Uncharacterized protein</fullName>
    </submittedName>
</protein>
<name>A0ACD1HBP3_9EURO</name>
<accession>A0ACD1HBP3</accession>
<keyword evidence="2" id="KW-1185">Reference proteome</keyword>
<dbReference type="Proteomes" id="UP000249661">
    <property type="component" value="Unassembled WGS sequence"/>
</dbReference>
<dbReference type="EMBL" id="KZ824952">
    <property type="protein sequence ID" value="RAH70843.1"/>
    <property type="molecule type" value="Genomic_DNA"/>
</dbReference>
<evidence type="ECO:0000313" key="2">
    <source>
        <dbReference type="Proteomes" id="UP000249661"/>
    </source>
</evidence>
<reference evidence="1" key="1">
    <citation type="submission" date="2018-02" db="EMBL/GenBank/DDBJ databases">
        <title>The genomes of Aspergillus section Nigri reveals drivers in fungal speciation.</title>
        <authorList>
            <consortium name="DOE Joint Genome Institute"/>
            <person name="Vesth T.C."/>
            <person name="Nybo J."/>
            <person name="Theobald S."/>
            <person name="Brandl J."/>
            <person name="Frisvad J.C."/>
            <person name="Nielsen K.F."/>
            <person name="Lyhne E.K."/>
            <person name="Kogle M.E."/>
            <person name="Kuo A."/>
            <person name="Riley R."/>
            <person name="Clum A."/>
            <person name="Nolan M."/>
            <person name="Lipzen A."/>
            <person name="Salamov A."/>
            <person name="Henrissat B."/>
            <person name="Wiebenga A."/>
            <person name="De vries R.P."/>
            <person name="Grigoriev I.V."/>
            <person name="Mortensen U.H."/>
            <person name="Andersen M.R."/>
            <person name="Baker S.E."/>
        </authorList>
    </citation>
    <scope>NUCLEOTIDE SEQUENCE</scope>
    <source>
        <strain evidence="1">CBS 121060</strain>
    </source>
</reference>